<gene>
    <name evidence="3" type="ORF">Tco_1094339</name>
</gene>
<dbReference type="GO" id="GO:0003964">
    <property type="term" value="F:RNA-directed DNA polymerase activity"/>
    <property type="evidence" value="ECO:0007669"/>
    <property type="project" value="UniProtKB-KW"/>
</dbReference>
<feature type="region of interest" description="Disordered" evidence="1">
    <location>
        <begin position="267"/>
        <end position="365"/>
    </location>
</feature>
<feature type="compositionally biased region" description="Acidic residues" evidence="1">
    <location>
        <begin position="311"/>
        <end position="338"/>
    </location>
</feature>
<dbReference type="Pfam" id="PF07727">
    <property type="entry name" value="RVT_2"/>
    <property type="match status" value="1"/>
</dbReference>
<feature type="domain" description="Reverse transcriptase Ty1/copia-type" evidence="2">
    <location>
        <begin position="40"/>
        <end position="197"/>
    </location>
</feature>
<proteinExistence type="predicted"/>
<keyword evidence="3" id="KW-0808">Transferase</keyword>
<protein>
    <submittedName>
        <fullName evidence="3">Reverse transcriptase domain-containing protein</fullName>
    </submittedName>
</protein>
<organism evidence="3 4">
    <name type="scientific">Tanacetum coccineum</name>
    <dbReference type="NCBI Taxonomy" id="301880"/>
    <lineage>
        <taxon>Eukaryota</taxon>
        <taxon>Viridiplantae</taxon>
        <taxon>Streptophyta</taxon>
        <taxon>Embryophyta</taxon>
        <taxon>Tracheophyta</taxon>
        <taxon>Spermatophyta</taxon>
        <taxon>Magnoliopsida</taxon>
        <taxon>eudicotyledons</taxon>
        <taxon>Gunneridae</taxon>
        <taxon>Pentapetalae</taxon>
        <taxon>asterids</taxon>
        <taxon>campanulids</taxon>
        <taxon>Asterales</taxon>
        <taxon>Asteraceae</taxon>
        <taxon>Asteroideae</taxon>
        <taxon>Anthemideae</taxon>
        <taxon>Anthemidinae</taxon>
        <taxon>Tanacetum</taxon>
    </lineage>
</organism>
<keyword evidence="3" id="KW-0695">RNA-directed DNA polymerase</keyword>
<evidence type="ECO:0000259" key="2">
    <source>
        <dbReference type="Pfam" id="PF07727"/>
    </source>
</evidence>
<reference evidence="3" key="2">
    <citation type="submission" date="2022-01" db="EMBL/GenBank/DDBJ databases">
        <authorList>
            <person name="Yamashiro T."/>
            <person name="Shiraishi A."/>
            <person name="Satake H."/>
            <person name="Nakayama K."/>
        </authorList>
    </citation>
    <scope>NUCLEOTIDE SEQUENCE</scope>
</reference>
<evidence type="ECO:0000256" key="1">
    <source>
        <dbReference type="SAM" id="MobiDB-lite"/>
    </source>
</evidence>
<dbReference type="Proteomes" id="UP001151760">
    <property type="component" value="Unassembled WGS sequence"/>
</dbReference>
<evidence type="ECO:0000313" key="4">
    <source>
        <dbReference type="Proteomes" id="UP001151760"/>
    </source>
</evidence>
<dbReference type="InterPro" id="IPR013103">
    <property type="entry name" value="RVT_2"/>
</dbReference>
<comment type="caution">
    <text evidence="3">The sequence shown here is derived from an EMBL/GenBank/DDBJ whole genome shotgun (WGS) entry which is preliminary data.</text>
</comment>
<keyword evidence="4" id="KW-1185">Reference proteome</keyword>
<sequence>MCMYALTVSTIEPRNVKEAMTDPTRIDSMQEELLQFKRLDVWVLVLAPDNIKPFTLKWLFKNKHDEENMVIRNKTRLVVKWYRQKEGIDFEESFASVARMEAIRIFLAYATHKSFIVFQMDVKTAFLHVSLKEDVYVCQPEGFIDANHPCHVFKIKKALYRLKQALRAWYDDLLMFLLQNHFFKGTIDPMLFIRRFDDDIYNTPSDDHEYLELLGIPEDPYVEAALQVPPSLDYMPGPEEPEQAPPSPDYVPGPEHAEDEIVAEDQPYTDDASPTAQSPDYVPESNPEADPEEDEDEDPEEDHVDYHADGGDDGDDKEGSSEDDGDDDMDIEADDEEEHLAPADSVVVALPATDQAHRGGGKKTERSRLIEVARLLAISTPSSSPLSPWSSPLPQIPSPSLPLSPPSLVLSPAPPPSPIRSLGYLAAMIQMRAKAASTSHSLLLPPPFILSPTRPDAPSLGIPPPLPISVPTSSPPLLLPSVSHRRDSKREVGYRITDSWDEIVETLQGVPVSTDTELGRHMTAFETRVIQDTYEIYTRLDDEQSQRQQLAGRLNMLFSDRRAHANRQSMDVSDLARGEVMSLRTTVLGQMSEIRELHAADRRRQAVISEMLKADQRRSAEMRELRTTDHTRQQQLIQTLTVMQSLQGHVTTLHVQVATLQGQAMIDKCSTAAVAARDATRMAMTATLREMGNRRTERIFKNALTKTLLSANSIFQGTKGVVG</sequence>
<name>A0ABQ5IF82_9ASTR</name>
<evidence type="ECO:0000313" key="3">
    <source>
        <dbReference type="EMBL" id="GJT98821.1"/>
    </source>
</evidence>
<accession>A0ABQ5IF82</accession>
<keyword evidence="3" id="KW-0548">Nucleotidyltransferase</keyword>
<reference evidence="3" key="1">
    <citation type="journal article" date="2022" name="Int. J. Mol. Sci.">
        <title>Draft Genome of Tanacetum Coccineum: Genomic Comparison of Closely Related Tanacetum-Family Plants.</title>
        <authorList>
            <person name="Yamashiro T."/>
            <person name="Shiraishi A."/>
            <person name="Nakayama K."/>
            <person name="Satake H."/>
        </authorList>
    </citation>
    <scope>NUCLEOTIDE SEQUENCE</scope>
</reference>
<feature type="region of interest" description="Disordered" evidence="1">
    <location>
        <begin position="230"/>
        <end position="255"/>
    </location>
</feature>
<dbReference type="EMBL" id="BQNB010020712">
    <property type="protein sequence ID" value="GJT98821.1"/>
    <property type="molecule type" value="Genomic_DNA"/>
</dbReference>
<feature type="compositionally biased region" description="Acidic residues" evidence="1">
    <location>
        <begin position="287"/>
        <end position="303"/>
    </location>
</feature>